<dbReference type="InterPro" id="IPR058240">
    <property type="entry name" value="rSAM_sf"/>
</dbReference>
<dbReference type="InterPro" id="IPR007197">
    <property type="entry name" value="rSAM"/>
</dbReference>
<reference evidence="5 6" key="1">
    <citation type="journal article" date="2013" name="Genome Announc.">
        <title>Genome Sequence of Campylobacter showae UNSWCD, Isolated from a Patient with Crohn's Disease.</title>
        <authorList>
            <person name="Tay A.P."/>
            <person name="Kaakoush N.O."/>
            <person name="Deshpande N.P."/>
            <person name="Chen Z."/>
            <person name="Mitchell H."/>
            <person name="Wilkins M.R."/>
        </authorList>
    </citation>
    <scope>NUCLEOTIDE SEQUENCE [LARGE SCALE GENOMIC DNA]</scope>
    <source>
        <strain evidence="5 6">CSUNSWCD</strain>
    </source>
</reference>
<dbReference type="SFLD" id="SFLDG01084">
    <property type="entry name" value="Uncharacterised_Radical_SAM_Su"/>
    <property type="match status" value="1"/>
</dbReference>
<dbReference type="PANTHER" id="PTHR43432">
    <property type="entry name" value="SLR0285 PROTEIN"/>
    <property type="match status" value="1"/>
</dbReference>
<dbReference type="Gene3D" id="3.80.30.30">
    <property type="match status" value="1"/>
</dbReference>
<keyword evidence="2" id="KW-0408">Iron</keyword>
<keyword evidence="1" id="KW-0479">Metal-binding</keyword>
<proteinExistence type="predicted"/>
<dbReference type="CDD" id="cd01335">
    <property type="entry name" value="Radical_SAM"/>
    <property type="match status" value="1"/>
</dbReference>
<dbReference type="GO" id="GO:0046872">
    <property type="term" value="F:metal ion binding"/>
    <property type="evidence" value="ECO:0007669"/>
    <property type="project" value="UniProtKB-KW"/>
</dbReference>
<evidence type="ECO:0000259" key="4">
    <source>
        <dbReference type="Pfam" id="PF04055"/>
    </source>
</evidence>
<dbReference type="eggNOG" id="COG1533">
    <property type="taxonomic scope" value="Bacteria"/>
</dbReference>
<evidence type="ECO:0000256" key="1">
    <source>
        <dbReference type="ARBA" id="ARBA00022723"/>
    </source>
</evidence>
<dbReference type="EMBL" id="AMZQ01000001">
    <property type="protein sequence ID" value="EKU12507.1"/>
    <property type="molecule type" value="Genomic_DNA"/>
</dbReference>
<dbReference type="GO" id="GO:0003824">
    <property type="term" value="F:catalytic activity"/>
    <property type="evidence" value="ECO:0007669"/>
    <property type="project" value="InterPro"/>
</dbReference>
<evidence type="ECO:0000313" key="5">
    <source>
        <dbReference type="EMBL" id="EKU12507.1"/>
    </source>
</evidence>
<dbReference type="PANTHER" id="PTHR43432:SF6">
    <property type="entry name" value="RADICAL SAM CORE DOMAIN-CONTAINING PROTEIN"/>
    <property type="match status" value="1"/>
</dbReference>
<dbReference type="Pfam" id="PF04055">
    <property type="entry name" value="Radical_SAM"/>
    <property type="match status" value="1"/>
</dbReference>
<accession>M5IIR8</accession>
<feature type="domain" description="Radical SAM core" evidence="4">
    <location>
        <begin position="60"/>
        <end position="215"/>
    </location>
</feature>
<evidence type="ECO:0000256" key="2">
    <source>
        <dbReference type="ARBA" id="ARBA00023004"/>
    </source>
</evidence>
<dbReference type="GO" id="GO:0051536">
    <property type="term" value="F:iron-sulfur cluster binding"/>
    <property type="evidence" value="ECO:0007669"/>
    <property type="project" value="UniProtKB-KW"/>
</dbReference>
<comment type="caution">
    <text evidence="5">The sequence shown here is derived from an EMBL/GenBank/DDBJ whole genome shotgun (WGS) entry which is preliminary data.</text>
</comment>
<organism evidence="5 6">
    <name type="scientific">Campylobacter showae CSUNSWCD</name>
    <dbReference type="NCBI Taxonomy" id="1244083"/>
    <lineage>
        <taxon>Bacteria</taxon>
        <taxon>Pseudomonadati</taxon>
        <taxon>Campylobacterota</taxon>
        <taxon>Epsilonproteobacteria</taxon>
        <taxon>Campylobacterales</taxon>
        <taxon>Campylobacteraceae</taxon>
        <taxon>Campylobacter</taxon>
    </lineage>
</organism>
<dbReference type="Proteomes" id="UP000011939">
    <property type="component" value="Unassembled WGS sequence"/>
</dbReference>
<protein>
    <recommendedName>
        <fullName evidence="4">Radical SAM core domain-containing protein</fullName>
    </recommendedName>
</protein>
<dbReference type="RefSeq" id="WP_009492953.1">
    <property type="nucleotide sequence ID" value="NZ_AMZQ01000001.1"/>
</dbReference>
<evidence type="ECO:0000313" key="6">
    <source>
        <dbReference type="Proteomes" id="UP000011939"/>
    </source>
</evidence>
<dbReference type="STRING" id="1244083.CSUNSWCD_447"/>
<keyword evidence="3" id="KW-0411">Iron-sulfur</keyword>
<dbReference type="SFLD" id="SFLDS00029">
    <property type="entry name" value="Radical_SAM"/>
    <property type="match status" value="1"/>
</dbReference>
<dbReference type="InterPro" id="IPR040086">
    <property type="entry name" value="MJ0683-like"/>
</dbReference>
<dbReference type="PATRIC" id="fig|1244083.3.peg.453"/>
<name>M5IIR8_9BACT</name>
<dbReference type="AlphaFoldDB" id="M5IIR8"/>
<sequence>MVNLAFCRQNRASFNSKSKISLKSYIKSTQSKAETKMRIAKTRAKNILSRSKIGSGGYAINPYVGCPHGCIYCYAEFMRGVTGHEEAWGEFLDVKEFDTASLVKFAASHGGERVFMSSVTDCYNPYEAQFGATRKVLETLAGSDANLQILTKSSLVTRDIDLLQTTPNVRVGVSLSVVDENLRRMLEPRASPVATRIAAIKKLRAAGVKTYIFVAPIFPQITPVFDIISRYGDAADEIWFDRLNLYPNFRDKILAFIGRNFPALLPLYKQIYLFGDDGYFERLAGEIRLAAQEKFGSESGERVRIFFERRKSGAGKFER</sequence>
<evidence type="ECO:0000256" key="3">
    <source>
        <dbReference type="ARBA" id="ARBA00023014"/>
    </source>
</evidence>
<gene>
    <name evidence="5" type="ORF">CSUNSWCD_447</name>
</gene>
<dbReference type="SUPFAM" id="SSF102114">
    <property type="entry name" value="Radical SAM enzymes"/>
    <property type="match status" value="1"/>
</dbReference>